<dbReference type="PANTHER" id="PTHR33429:SF7">
    <property type="entry name" value="OS02G0708000 PROTEIN"/>
    <property type="match status" value="1"/>
</dbReference>
<organism evidence="3 4">
    <name type="scientific">Hibiscus syriacus</name>
    <name type="common">Rose of Sharon</name>
    <dbReference type="NCBI Taxonomy" id="106335"/>
    <lineage>
        <taxon>Eukaryota</taxon>
        <taxon>Viridiplantae</taxon>
        <taxon>Streptophyta</taxon>
        <taxon>Embryophyta</taxon>
        <taxon>Tracheophyta</taxon>
        <taxon>Spermatophyta</taxon>
        <taxon>Magnoliopsida</taxon>
        <taxon>eudicotyledons</taxon>
        <taxon>Gunneridae</taxon>
        <taxon>Pentapetalae</taxon>
        <taxon>rosids</taxon>
        <taxon>malvids</taxon>
        <taxon>Malvales</taxon>
        <taxon>Malvaceae</taxon>
        <taxon>Malvoideae</taxon>
        <taxon>Hibiscus</taxon>
    </lineage>
</organism>
<feature type="region of interest" description="Disordered" evidence="1">
    <location>
        <begin position="114"/>
        <end position="149"/>
    </location>
</feature>
<evidence type="ECO:0000256" key="2">
    <source>
        <dbReference type="SAM" id="Phobius"/>
    </source>
</evidence>
<proteinExistence type="predicted"/>
<keyword evidence="2" id="KW-0812">Transmembrane</keyword>
<evidence type="ECO:0000256" key="1">
    <source>
        <dbReference type="SAM" id="MobiDB-lite"/>
    </source>
</evidence>
<sequence>MFFACLKNFLSLPLYLHSKSKELQTLIQNNPNPFHHLQNQSPRPLNQTKASMSTETQQPVVMYPNSVSSGQALPSQIPHSDGSFGTVFIVLAVIIVISSVACFLKRLCNRRMSQTKPTNPRRKGNDIELGFDGPIRTAKPVDVTGGDQNKRFKMLGNEDPRGFRLMPGDHGDFKGFKIHPNGDLKGFKVQSNGDLKGQNKQVDHGAI</sequence>
<evidence type="ECO:0000313" key="4">
    <source>
        <dbReference type="Proteomes" id="UP000436088"/>
    </source>
</evidence>
<keyword evidence="2" id="KW-1133">Transmembrane helix</keyword>
<protein>
    <recommendedName>
        <fullName evidence="5">Transmembrane protein</fullName>
    </recommendedName>
</protein>
<feature type="transmembrane region" description="Helical" evidence="2">
    <location>
        <begin position="83"/>
        <end position="104"/>
    </location>
</feature>
<gene>
    <name evidence="3" type="ORF">F3Y22_tig00110831pilonHSYRG00130</name>
</gene>
<keyword evidence="2" id="KW-0472">Membrane</keyword>
<keyword evidence="4" id="KW-1185">Reference proteome</keyword>
<evidence type="ECO:0000313" key="3">
    <source>
        <dbReference type="EMBL" id="KAE8692599.1"/>
    </source>
</evidence>
<reference evidence="3" key="1">
    <citation type="submission" date="2019-09" db="EMBL/GenBank/DDBJ databases">
        <title>Draft genome information of white flower Hibiscus syriacus.</title>
        <authorList>
            <person name="Kim Y.-M."/>
        </authorList>
    </citation>
    <scope>NUCLEOTIDE SEQUENCE [LARGE SCALE GENOMIC DNA]</scope>
    <source>
        <strain evidence="3">YM2019G1</strain>
    </source>
</reference>
<feature type="region of interest" description="Disordered" evidence="1">
    <location>
        <begin position="188"/>
        <end position="207"/>
    </location>
</feature>
<comment type="caution">
    <text evidence="3">The sequence shown here is derived from an EMBL/GenBank/DDBJ whole genome shotgun (WGS) entry which is preliminary data.</text>
</comment>
<dbReference type="AlphaFoldDB" id="A0A6A2ZMR4"/>
<accession>A0A6A2ZMR4</accession>
<dbReference type="EMBL" id="VEPZ02001131">
    <property type="protein sequence ID" value="KAE8692599.1"/>
    <property type="molecule type" value="Genomic_DNA"/>
</dbReference>
<dbReference type="PANTHER" id="PTHR33429">
    <property type="entry name" value="OS02G0708000 PROTEIN-RELATED"/>
    <property type="match status" value="1"/>
</dbReference>
<dbReference type="Proteomes" id="UP000436088">
    <property type="component" value="Unassembled WGS sequence"/>
</dbReference>
<name>A0A6A2ZMR4_HIBSY</name>
<evidence type="ECO:0008006" key="5">
    <source>
        <dbReference type="Google" id="ProtNLM"/>
    </source>
</evidence>
<feature type="region of interest" description="Disordered" evidence="1">
    <location>
        <begin position="31"/>
        <end position="57"/>
    </location>
</feature>